<dbReference type="Proteomes" id="UP000593594">
    <property type="component" value="Chromosome"/>
</dbReference>
<evidence type="ECO:0000256" key="1">
    <source>
        <dbReference type="ARBA" id="ARBA00023002"/>
    </source>
</evidence>
<protein>
    <submittedName>
        <fullName evidence="3">2-oxoacid:ferredoxin oxidoreductase subunit beta</fullName>
    </submittedName>
</protein>
<dbReference type="RefSeq" id="WP_213162922.1">
    <property type="nucleotide sequence ID" value="NZ_CP058214.1"/>
</dbReference>
<dbReference type="KEGG" id="kmn:HW532_02560"/>
<dbReference type="InterPro" id="IPR051457">
    <property type="entry name" value="2-oxoacid:Fd_oxidoreductase"/>
</dbReference>
<dbReference type="InterPro" id="IPR029061">
    <property type="entry name" value="THDP-binding"/>
</dbReference>
<dbReference type="Pfam" id="PF02775">
    <property type="entry name" value="TPP_enzyme_C"/>
    <property type="match status" value="1"/>
</dbReference>
<keyword evidence="1" id="KW-0560">Oxidoreductase</keyword>
<gene>
    <name evidence="3" type="ORF">HW532_02560</name>
</gene>
<keyword evidence="4" id="KW-1185">Reference proteome</keyword>
<evidence type="ECO:0000313" key="3">
    <source>
        <dbReference type="EMBL" id="QPC41700.1"/>
    </source>
</evidence>
<dbReference type="InterPro" id="IPR011766">
    <property type="entry name" value="TPP_enzyme_TPP-bd"/>
</dbReference>
<accession>A0A7S8HAL3</accession>
<organism evidence="3 4">
    <name type="scientific">Kaustia mangrovi</name>
    <dbReference type="NCBI Taxonomy" id="2593653"/>
    <lineage>
        <taxon>Bacteria</taxon>
        <taxon>Pseudomonadati</taxon>
        <taxon>Pseudomonadota</taxon>
        <taxon>Alphaproteobacteria</taxon>
        <taxon>Hyphomicrobiales</taxon>
        <taxon>Parvibaculaceae</taxon>
        <taxon>Kaustia</taxon>
    </lineage>
</organism>
<dbReference type="EMBL" id="CP058214">
    <property type="protein sequence ID" value="QPC41700.1"/>
    <property type="molecule type" value="Genomic_DNA"/>
</dbReference>
<evidence type="ECO:0000259" key="2">
    <source>
        <dbReference type="Pfam" id="PF02775"/>
    </source>
</evidence>
<dbReference type="PANTHER" id="PTHR48084">
    <property type="entry name" value="2-OXOGLUTARATE OXIDOREDUCTASE SUBUNIT KORB-RELATED"/>
    <property type="match status" value="1"/>
</dbReference>
<reference evidence="3 4" key="1">
    <citation type="submission" date="2020-06" db="EMBL/GenBank/DDBJ databases">
        <title>Genome sequence of 2 isolates from Red Sea Mangroves.</title>
        <authorList>
            <person name="Sefrji F."/>
            <person name="Michoud G."/>
            <person name="Merlino G."/>
            <person name="Daffonchio D."/>
        </authorList>
    </citation>
    <scope>NUCLEOTIDE SEQUENCE [LARGE SCALE GENOMIC DNA]</scope>
    <source>
        <strain evidence="3 4">R1DC25</strain>
    </source>
</reference>
<dbReference type="PANTHER" id="PTHR48084:SF4">
    <property type="entry name" value="2-OXOGLUTARATE OXIDOREDUCTASE SUBUNIT KORB"/>
    <property type="match status" value="1"/>
</dbReference>
<name>A0A7S8HAL3_9HYPH</name>
<dbReference type="AlphaFoldDB" id="A0A7S8HAL3"/>
<dbReference type="SUPFAM" id="SSF52518">
    <property type="entry name" value="Thiamin diphosphate-binding fold (THDP-binding)"/>
    <property type="match status" value="1"/>
</dbReference>
<dbReference type="GO" id="GO:0016625">
    <property type="term" value="F:oxidoreductase activity, acting on the aldehyde or oxo group of donors, iron-sulfur protein as acceptor"/>
    <property type="evidence" value="ECO:0007669"/>
    <property type="project" value="UniProtKB-ARBA"/>
</dbReference>
<dbReference type="CDD" id="cd03375">
    <property type="entry name" value="TPP_OGFOR"/>
    <property type="match status" value="1"/>
</dbReference>
<dbReference type="GO" id="GO:0044281">
    <property type="term" value="P:small molecule metabolic process"/>
    <property type="evidence" value="ECO:0007669"/>
    <property type="project" value="UniProtKB-ARBA"/>
</dbReference>
<feature type="domain" description="Thiamine pyrophosphate enzyme TPP-binding" evidence="2">
    <location>
        <begin position="55"/>
        <end position="202"/>
    </location>
</feature>
<dbReference type="GO" id="GO:0030976">
    <property type="term" value="F:thiamine pyrophosphate binding"/>
    <property type="evidence" value="ECO:0007669"/>
    <property type="project" value="InterPro"/>
</dbReference>
<dbReference type="Gene3D" id="3.40.50.970">
    <property type="match status" value="1"/>
</dbReference>
<dbReference type="GO" id="GO:0045333">
    <property type="term" value="P:cellular respiration"/>
    <property type="evidence" value="ECO:0007669"/>
    <property type="project" value="UniProtKB-ARBA"/>
</dbReference>
<proteinExistence type="predicted"/>
<evidence type="ECO:0000313" key="4">
    <source>
        <dbReference type="Proteomes" id="UP000593594"/>
    </source>
</evidence>
<sequence>MNEIAPTPLKPKDFASDQEVRWCPGCGDYAILKAIQKTLADIGAEPENTVFISGIGCSSRLPYYMATYGFHTIHGRAPAIATGTKLANPELDVWVITGDGDGFSIGGNHMLHVLRRDVDMQILVFNNEVYGLTKGQASPTSRVGMRSPSTPLGSLDGPVNPCVFALAAGARFVARSADTLQKQLSPLLAEAQAHKGASFVEILQNCIIYNDGVFNEVTDKKTAPEHTLILEHGAPMVFGAEREKGLRVKPGGFGVEVVTLGDGIAESDLLVHDETNLDLANHLARLTGPDFPTVLGVLYRVPGESYEARVHEQLDAARTEVEADPHADIDALLHDGPVWRID</sequence>